<dbReference type="GO" id="GO:0006000">
    <property type="term" value="P:fructose metabolic process"/>
    <property type="evidence" value="ECO:0007669"/>
    <property type="project" value="TreeGrafter"/>
</dbReference>
<evidence type="ECO:0000256" key="9">
    <source>
        <dbReference type="ARBA" id="ARBA00032973"/>
    </source>
</evidence>
<keyword evidence="10" id="KW-0479">Metal-binding</keyword>
<dbReference type="SUPFAM" id="SSF56219">
    <property type="entry name" value="DNase I-like"/>
    <property type="match status" value="1"/>
</dbReference>
<dbReference type="GO" id="GO:0006002">
    <property type="term" value="P:fructose 6-phosphate metabolic process"/>
    <property type="evidence" value="ECO:0007669"/>
    <property type="project" value="TreeGrafter"/>
</dbReference>
<dbReference type="PIRSF" id="PIRSF500210">
    <property type="entry name" value="FBPtase"/>
    <property type="match status" value="1"/>
</dbReference>
<dbReference type="GO" id="GO:0042132">
    <property type="term" value="F:fructose 1,6-bisphosphate 1-phosphatase activity"/>
    <property type="evidence" value="ECO:0007669"/>
    <property type="project" value="UniProtKB-EC"/>
</dbReference>
<keyword evidence="10" id="KW-0862">Zinc</keyword>
<evidence type="ECO:0000256" key="11">
    <source>
        <dbReference type="RuleBase" id="RU000508"/>
    </source>
</evidence>
<dbReference type="CDD" id="cd00354">
    <property type="entry name" value="FBPase"/>
    <property type="match status" value="1"/>
</dbReference>
<dbReference type="SUPFAM" id="SSF51412">
    <property type="entry name" value="Inosine monophosphate dehydrogenase (IMPDH)"/>
    <property type="match status" value="1"/>
</dbReference>
<dbReference type="GO" id="GO:0003676">
    <property type="term" value="F:nucleic acid binding"/>
    <property type="evidence" value="ECO:0007669"/>
    <property type="project" value="InterPro"/>
</dbReference>
<dbReference type="InterPro" id="IPR013785">
    <property type="entry name" value="Aldolase_TIM"/>
</dbReference>
<dbReference type="OrthoDB" id="994333at2759"/>
<dbReference type="PANTHER" id="PTHR11556">
    <property type="entry name" value="FRUCTOSE-1,6-BISPHOSPHATASE-RELATED"/>
    <property type="match status" value="1"/>
</dbReference>
<dbReference type="InterPro" id="IPR044015">
    <property type="entry name" value="FBPase_C_dom"/>
</dbReference>
<evidence type="ECO:0000256" key="6">
    <source>
        <dbReference type="ARBA" id="ARBA00022801"/>
    </source>
</evidence>
<dbReference type="PRINTS" id="PR00115">
    <property type="entry name" value="F16BPHPHTASE"/>
</dbReference>
<dbReference type="Proteomes" id="UP000239757">
    <property type="component" value="Unassembled WGS sequence"/>
</dbReference>
<dbReference type="PANTHER" id="PTHR11556:SF12">
    <property type="entry name" value="FRUCTOSE-BISPHOSPHATASE"/>
    <property type="match status" value="1"/>
</dbReference>
<dbReference type="GO" id="GO:0005986">
    <property type="term" value="P:sucrose biosynthetic process"/>
    <property type="evidence" value="ECO:0007669"/>
    <property type="project" value="TreeGrafter"/>
</dbReference>
<proteinExistence type="inferred from homology"/>
<dbReference type="Gene3D" id="3.30.540.10">
    <property type="entry name" value="Fructose-1,6-Bisphosphatase, subunit A, domain 1"/>
    <property type="match status" value="1"/>
</dbReference>
<keyword evidence="4" id="KW-0285">Flavoprotein</keyword>
<accession>A0A2P5YX85</accession>
<dbReference type="FunFam" id="3.40.190.80:FF:000009">
    <property type="entry name" value="Fructose-1,6-bisphosphatase, chloroplastic"/>
    <property type="match status" value="1"/>
</dbReference>
<protein>
    <recommendedName>
        <fullName evidence="3">fructose-bisphosphatase</fullName>
        <ecNumber evidence="3">3.1.3.11</ecNumber>
    </recommendedName>
    <alternativeName>
        <fullName evidence="9">D-fructose-1,6-bisphosphate 1-phosphohydrolase</fullName>
    </alternativeName>
</protein>
<evidence type="ECO:0000256" key="3">
    <source>
        <dbReference type="ARBA" id="ARBA00013093"/>
    </source>
</evidence>
<feature type="domain" description="CCHC-type" evidence="12">
    <location>
        <begin position="614"/>
        <end position="629"/>
    </location>
</feature>
<dbReference type="Gene3D" id="3.60.10.10">
    <property type="entry name" value="Endonuclease/exonuclease/phosphatase"/>
    <property type="match status" value="1"/>
</dbReference>
<dbReference type="FunFam" id="3.30.540.10:FF:000019">
    <property type="entry name" value="Fructose-1,6-bisphosphatase, chloroplastic"/>
    <property type="match status" value="1"/>
</dbReference>
<evidence type="ECO:0000313" key="14">
    <source>
        <dbReference type="Proteomes" id="UP000239757"/>
    </source>
</evidence>
<dbReference type="HAMAP" id="MF_01855">
    <property type="entry name" value="FBPase_class1"/>
    <property type="match status" value="1"/>
</dbReference>
<dbReference type="InterPro" id="IPR025558">
    <property type="entry name" value="DUF4283"/>
</dbReference>
<dbReference type="Gene3D" id="3.40.190.80">
    <property type="match status" value="1"/>
</dbReference>
<evidence type="ECO:0000256" key="4">
    <source>
        <dbReference type="ARBA" id="ARBA00022630"/>
    </source>
</evidence>
<dbReference type="Gene3D" id="3.20.20.70">
    <property type="entry name" value="Aldolase class I"/>
    <property type="match status" value="1"/>
</dbReference>
<dbReference type="PROSITE" id="PS50158">
    <property type="entry name" value="ZF_CCHC"/>
    <property type="match status" value="1"/>
</dbReference>
<evidence type="ECO:0000259" key="12">
    <source>
        <dbReference type="PROSITE" id="PS50158"/>
    </source>
</evidence>
<evidence type="ECO:0000256" key="10">
    <source>
        <dbReference type="PROSITE-ProRule" id="PRU00047"/>
    </source>
</evidence>
<dbReference type="PIRSF" id="PIRSF000904">
    <property type="entry name" value="FBPtase_SBPase"/>
    <property type="match status" value="1"/>
</dbReference>
<dbReference type="GO" id="GO:0006094">
    <property type="term" value="P:gluconeogenesis"/>
    <property type="evidence" value="ECO:0007669"/>
    <property type="project" value="TreeGrafter"/>
</dbReference>
<dbReference type="SUPFAM" id="SSF56655">
    <property type="entry name" value="Carbohydrate phosphatase"/>
    <property type="match status" value="1"/>
</dbReference>
<dbReference type="Pfam" id="PF03060">
    <property type="entry name" value="NMO"/>
    <property type="match status" value="1"/>
</dbReference>
<dbReference type="Pfam" id="PF18913">
    <property type="entry name" value="FBPase_C"/>
    <property type="match status" value="1"/>
</dbReference>
<evidence type="ECO:0000256" key="7">
    <source>
        <dbReference type="ARBA" id="ARBA00023002"/>
    </source>
</evidence>
<dbReference type="EC" id="3.1.3.11" evidence="3"/>
<dbReference type="Pfam" id="PF14111">
    <property type="entry name" value="DUF4283"/>
    <property type="match status" value="1"/>
</dbReference>
<keyword evidence="6 11" id="KW-0378">Hydrolase</keyword>
<reference evidence="13 14" key="1">
    <citation type="submission" date="2015-01" db="EMBL/GenBank/DDBJ databases">
        <title>Genome of allotetraploid Gossypium barbadense reveals genomic plasticity and fiber elongation in cotton evolution.</title>
        <authorList>
            <person name="Chen X."/>
            <person name="Liu X."/>
            <person name="Zhao B."/>
            <person name="Zheng H."/>
            <person name="Hu Y."/>
            <person name="Lu G."/>
            <person name="Yang C."/>
            <person name="Chen J."/>
            <person name="Shan C."/>
            <person name="Zhang L."/>
            <person name="Zhou Y."/>
            <person name="Wang L."/>
            <person name="Guo W."/>
            <person name="Bai Y."/>
            <person name="Ruan J."/>
            <person name="Shangguan X."/>
            <person name="Mao Y."/>
            <person name="Jiang J."/>
            <person name="Zhu Y."/>
            <person name="Lei J."/>
            <person name="Kang H."/>
            <person name="Chen S."/>
            <person name="He X."/>
            <person name="Wang R."/>
            <person name="Wang Y."/>
            <person name="Chen J."/>
            <person name="Wang L."/>
            <person name="Yu S."/>
            <person name="Wang B."/>
            <person name="Wei J."/>
            <person name="Song S."/>
            <person name="Lu X."/>
            <person name="Gao Z."/>
            <person name="Gu W."/>
            <person name="Deng X."/>
            <person name="Ma D."/>
            <person name="Wang S."/>
            <person name="Liang W."/>
            <person name="Fang L."/>
            <person name="Cai C."/>
            <person name="Zhu X."/>
            <person name="Zhou B."/>
            <person name="Zhang Y."/>
            <person name="Chen Z."/>
            <person name="Xu S."/>
            <person name="Zhu R."/>
            <person name="Wang S."/>
            <person name="Zhang T."/>
            <person name="Zhao G."/>
        </authorList>
    </citation>
    <scope>NUCLEOTIDE SEQUENCE [LARGE SCALE GENOMIC DNA]</scope>
    <source>
        <strain evidence="14">cv. Xinhai21</strain>
        <tissue evidence="13">Leaf</tissue>
    </source>
</reference>
<dbReference type="GO" id="GO:0005829">
    <property type="term" value="C:cytosol"/>
    <property type="evidence" value="ECO:0007669"/>
    <property type="project" value="TreeGrafter"/>
</dbReference>
<dbReference type="GO" id="GO:0008270">
    <property type="term" value="F:zinc ion binding"/>
    <property type="evidence" value="ECO:0007669"/>
    <property type="project" value="UniProtKB-KW"/>
</dbReference>
<organism evidence="13 14">
    <name type="scientific">Gossypium barbadense</name>
    <name type="common">Sea Island cotton</name>
    <name type="synonym">Hibiscus barbadensis</name>
    <dbReference type="NCBI Taxonomy" id="3634"/>
    <lineage>
        <taxon>Eukaryota</taxon>
        <taxon>Viridiplantae</taxon>
        <taxon>Streptophyta</taxon>
        <taxon>Embryophyta</taxon>
        <taxon>Tracheophyta</taxon>
        <taxon>Spermatophyta</taxon>
        <taxon>Magnoliopsida</taxon>
        <taxon>eudicotyledons</taxon>
        <taxon>Gunneridae</taxon>
        <taxon>Pentapetalae</taxon>
        <taxon>rosids</taxon>
        <taxon>malvids</taxon>
        <taxon>Malvales</taxon>
        <taxon>Malvaceae</taxon>
        <taxon>Malvoideae</taxon>
        <taxon>Gossypium</taxon>
    </lineage>
</organism>
<evidence type="ECO:0000256" key="2">
    <source>
        <dbReference type="ARBA" id="ARBA00010941"/>
    </source>
</evidence>
<gene>
    <name evidence="13" type="ORF">GOBAR_AA00342</name>
</gene>
<dbReference type="GO" id="GO:0018580">
    <property type="term" value="F:nitronate monooxygenase activity"/>
    <property type="evidence" value="ECO:0007669"/>
    <property type="project" value="InterPro"/>
</dbReference>
<dbReference type="InterPro" id="IPR028343">
    <property type="entry name" value="FBPtase"/>
</dbReference>
<dbReference type="GO" id="GO:0030388">
    <property type="term" value="P:fructose 1,6-bisphosphate metabolic process"/>
    <property type="evidence" value="ECO:0007669"/>
    <property type="project" value="TreeGrafter"/>
</dbReference>
<evidence type="ECO:0000256" key="1">
    <source>
        <dbReference type="ARBA" id="ARBA00001273"/>
    </source>
</evidence>
<dbReference type="InterPro" id="IPR033391">
    <property type="entry name" value="FBPase_N"/>
</dbReference>
<sequence>MDYVGKGGLDVGDDLLVLLYHIQFACKRIAALVASPFNSALGKHSALTGATSGAAASDRDKPKPLDIVANEIILSSLRNSGKVSVMASEEDDAPIWINDDGPFVVVLDPLDGSRNIDASIPTGTIFGVYNRLKELDNQPTEEKALLNSLQSGTKLVAAGYVLYSSATILCASFGSGTHAFTLDHSTGDFILTHPSIRIPPRGQIYSVNDARYFDWPEGLRQYIDTVRQGKGKFPKKYSARYICSLVADFHRTVLYGGIAMNPRDHLRLVYEANPLSYLAEQAGGKGSDGKSRILSIQPVKLHQRLPLFLGSLEDIDELESYGDVQQKVNPGVLNVARNQWRSKLIQIIQRYIKLKIVPLEMLMIYPCKACKISTHQWENIHRSLDGGKVENWPQDLGNGVAATAIARATKKVRFRDEESSSIADGLASTVGGLMLRSGVVDERGYRMRRYVVTETMNGVSSIKFSSRVHQLIEESMSKSIIIKLLGRRIGYSAFHNKLYALWKPSRHFRLMDLDNEYFLVRFQAIEDYTPVLARGPCVIFRKYLTVQPWRMGFDPSALLTEGSLLKVIGELVGRIIKIDGNTKSESRGQFAWMAMCIDLKFILRINCESLLNICYCCGCYGHMEEVCPKNKDRVVADEVVEMEKETPINVAKQIEDEDFESTTVDKIRLKSSVLLGVEVKVRIWSNLCRDWEMIDRWGYHRRTWAAKMDGESIRFSTKRVTSTLNPQCHTIIVVDENLDQNVRREEVSVEDKIGEEDVTLVECSENDVNIVKWQDDKKEIPWCGVCMRGGVALVLVRSTMEGIVERLETTGECDSADGDLPRDGARHPQFNRMLQEYLKIHHPAVVVLLETRVSGLRADKVIKKSSFNWSHRVEAKGFSSGIWIHWDESVRVEVLCNHSQFVHFAIVSNSLQQRVLYAAVYVAQGIVEPWVLLGDFNALLHTDEKQGGLVSRVATCKRFQTFLFDNNLKDLGFKGPKFTWCQGRVHELLDGVLYNASWERRYQFSSVYHLQRIKFDHWPLLLVLNDSCRPSGTETFKNGKVFGSIGRRKRELMARLRGKDWGLFRNYYGSWDVGFSKKIGMTSVLHSELWVVFDGLKLEKVPRACNIAANFMAKWVQGAGDGLHLVKRPSGSCWRSLLSDLVMAVGVDIVESFPHKENVKAILEEKVAVLQLYWGECSKELVIEAHNAGVKVVPQLPFCTYDEVIPLVFAFLDPREMCKVGMRLYHELNVTPLKVGSLEEAKKAINVGVDAIIVQGREAGGHVIGQEGLISLLPRVVDLVGDHGIPVIAAGGIVDARGYVAALALGAKGICMGTRFLATHESYAHPTYKRKLIEYDKTEYTDVFGRARWPGAPHRVLQTPFFCDWKCLSAQENETNQPIIGRTIIHGVEREIRRFAGTVPNPTTTGDIESMVMYAGQSVGLIKEILPAGQVVKKLVEAAQLLIHQTFNPDSI</sequence>
<dbReference type="InterPro" id="IPR004136">
    <property type="entry name" value="NMO"/>
</dbReference>
<keyword evidence="10" id="KW-0863">Zinc-finger</keyword>
<keyword evidence="8 11" id="KW-0119">Carbohydrate metabolism</keyword>
<comment type="similarity">
    <text evidence="2 11">Belongs to the FBPase class 1 family.</text>
</comment>
<keyword evidence="7" id="KW-0560">Oxidoreductase</keyword>
<dbReference type="Pfam" id="PF00316">
    <property type="entry name" value="FBPase"/>
    <property type="match status" value="1"/>
</dbReference>
<comment type="catalytic activity">
    <reaction evidence="1">
        <text>beta-D-fructose 1,6-bisphosphate + H2O = beta-D-fructose 6-phosphate + phosphate</text>
        <dbReference type="Rhea" id="RHEA:11064"/>
        <dbReference type="ChEBI" id="CHEBI:15377"/>
        <dbReference type="ChEBI" id="CHEBI:32966"/>
        <dbReference type="ChEBI" id="CHEBI:43474"/>
        <dbReference type="ChEBI" id="CHEBI:57634"/>
        <dbReference type="EC" id="3.1.3.11"/>
    </reaction>
</comment>
<evidence type="ECO:0000313" key="13">
    <source>
        <dbReference type="EMBL" id="PPS20216.1"/>
    </source>
</evidence>
<dbReference type="InterPro" id="IPR036691">
    <property type="entry name" value="Endo/exonu/phosph_ase_sf"/>
</dbReference>
<keyword evidence="5" id="KW-0288">FMN</keyword>
<dbReference type="InterPro" id="IPR001878">
    <property type="entry name" value="Znf_CCHC"/>
</dbReference>
<evidence type="ECO:0000256" key="8">
    <source>
        <dbReference type="ARBA" id="ARBA00023277"/>
    </source>
</evidence>
<name>A0A2P5YX85_GOSBA</name>
<dbReference type="EMBL" id="KZ662710">
    <property type="protein sequence ID" value="PPS20216.1"/>
    <property type="molecule type" value="Genomic_DNA"/>
</dbReference>
<dbReference type="InterPro" id="IPR000146">
    <property type="entry name" value="FBPase_class-1"/>
</dbReference>
<dbReference type="CDD" id="cd04730">
    <property type="entry name" value="NPD_like"/>
    <property type="match status" value="1"/>
</dbReference>
<evidence type="ECO:0000256" key="5">
    <source>
        <dbReference type="ARBA" id="ARBA00022643"/>
    </source>
</evidence>